<keyword evidence="4" id="KW-1185">Reference proteome</keyword>
<dbReference type="InterPro" id="IPR011576">
    <property type="entry name" value="Pyridox_Oxase_N"/>
</dbReference>
<evidence type="ECO:0000313" key="3">
    <source>
        <dbReference type="EMBL" id="NHC12716.1"/>
    </source>
</evidence>
<sequence length="144" mass="16222">MPKPPLPPNVLELLRKPNPAVITTLRPDGQPVSVATWYVLQERPEAAELLVNMDEGRKRLEYLRNDPRVSLTVLDADGWYTHVSVQGRVVETYDDAGLADIDRISAHYTGAAYPTRDRGRVSARIRIERWHGWGAAENTDVEHG</sequence>
<organism evidence="3 4">
    <name type="scientific">Motilibacter deserti</name>
    <dbReference type="NCBI Taxonomy" id="2714956"/>
    <lineage>
        <taxon>Bacteria</taxon>
        <taxon>Bacillati</taxon>
        <taxon>Actinomycetota</taxon>
        <taxon>Actinomycetes</taxon>
        <taxon>Motilibacterales</taxon>
        <taxon>Motilibacteraceae</taxon>
        <taxon>Motilibacter</taxon>
    </lineage>
</organism>
<reference evidence="3 4" key="1">
    <citation type="submission" date="2020-03" db="EMBL/GenBank/DDBJ databases">
        <title>Two novel Motilibacter sp.</title>
        <authorList>
            <person name="Liu S."/>
        </authorList>
    </citation>
    <scope>NUCLEOTIDE SEQUENCE [LARGE SCALE GENOMIC DNA]</scope>
    <source>
        <strain evidence="3 4">E257</strain>
    </source>
</reference>
<dbReference type="PANTHER" id="PTHR35176:SF6">
    <property type="entry name" value="HEME OXYGENASE HI_0854-RELATED"/>
    <property type="match status" value="1"/>
</dbReference>
<dbReference type="InterPro" id="IPR019920">
    <property type="entry name" value="F420-binding_dom_put"/>
</dbReference>
<keyword evidence="1" id="KW-0560">Oxidoreductase</keyword>
<comment type="caution">
    <text evidence="3">The sequence shown here is derived from an EMBL/GenBank/DDBJ whole genome shotgun (WGS) entry which is preliminary data.</text>
</comment>
<evidence type="ECO:0000313" key="4">
    <source>
        <dbReference type="Proteomes" id="UP000800981"/>
    </source>
</evidence>
<proteinExistence type="predicted"/>
<dbReference type="EMBL" id="JAANNP010000001">
    <property type="protein sequence ID" value="NHC12716.1"/>
    <property type="molecule type" value="Genomic_DNA"/>
</dbReference>
<dbReference type="InterPro" id="IPR052019">
    <property type="entry name" value="F420H2_bilvrd_red/Heme_oxyg"/>
</dbReference>
<evidence type="ECO:0000259" key="2">
    <source>
        <dbReference type="Pfam" id="PF01243"/>
    </source>
</evidence>
<dbReference type="SUPFAM" id="SSF50475">
    <property type="entry name" value="FMN-binding split barrel"/>
    <property type="match status" value="1"/>
</dbReference>
<dbReference type="RefSeq" id="WP_166277492.1">
    <property type="nucleotide sequence ID" value="NZ_JAANNP010000001.1"/>
</dbReference>
<dbReference type="PANTHER" id="PTHR35176">
    <property type="entry name" value="HEME OXYGENASE HI_0854-RELATED"/>
    <property type="match status" value="1"/>
</dbReference>
<accession>A0ABX0GPE7</accession>
<dbReference type="InterPro" id="IPR012349">
    <property type="entry name" value="Split_barrel_FMN-bd"/>
</dbReference>
<feature type="domain" description="Pyridoxamine 5'-phosphate oxidase N-terminal" evidence="2">
    <location>
        <begin position="7"/>
        <end position="133"/>
    </location>
</feature>
<protein>
    <submittedName>
        <fullName evidence="3">PPOX class F420-dependent oxidoreductase</fullName>
    </submittedName>
</protein>
<dbReference type="Gene3D" id="2.30.110.10">
    <property type="entry name" value="Electron Transport, Fmn-binding Protein, Chain A"/>
    <property type="match status" value="1"/>
</dbReference>
<dbReference type="Pfam" id="PF01243">
    <property type="entry name" value="PNPOx_N"/>
    <property type="match status" value="1"/>
</dbReference>
<dbReference type="NCBIfam" id="TIGR03618">
    <property type="entry name" value="Rv1155_F420"/>
    <property type="match status" value="1"/>
</dbReference>
<name>A0ABX0GPE7_9ACTN</name>
<dbReference type="Proteomes" id="UP000800981">
    <property type="component" value="Unassembled WGS sequence"/>
</dbReference>
<gene>
    <name evidence="3" type="ORF">G9H71_02840</name>
</gene>
<evidence type="ECO:0000256" key="1">
    <source>
        <dbReference type="ARBA" id="ARBA00023002"/>
    </source>
</evidence>